<name>A0A5B2VRA5_9BACT</name>
<reference evidence="2 3" key="2">
    <citation type="submission" date="2019-09" db="EMBL/GenBank/DDBJ databases">
        <authorList>
            <person name="Jin C."/>
        </authorList>
    </citation>
    <scope>NUCLEOTIDE SEQUENCE [LARGE SCALE GENOMIC DNA]</scope>
    <source>
        <strain evidence="2 3">BN140078</strain>
    </source>
</reference>
<dbReference type="Pfam" id="PF13585">
    <property type="entry name" value="CHU_C"/>
    <property type="match status" value="1"/>
</dbReference>
<dbReference type="InterPro" id="IPR000601">
    <property type="entry name" value="PKD_dom"/>
</dbReference>
<dbReference type="InterPro" id="IPR044023">
    <property type="entry name" value="Ig_7"/>
</dbReference>
<dbReference type="CDD" id="cd00603">
    <property type="entry name" value="IPT_PCSR"/>
    <property type="match status" value="1"/>
</dbReference>
<dbReference type="SUPFAM" id="SSF49299">
    <property type="entry name" value="PKD domain"/>
    <property type="match status" value="1"/>
</dbReference>
<dbReference type="RefSeq" id="WP_149841884.1">
    <property type="nucleotide sequence ID" value="NZ_VUOC01000004.1"/>
</dbReference>
<dbReference type="SUPFAM" id="SSF49373">
    <property type="entry name" value="Invasin/intimin cell-adhesion fragments"/>
    <property type="match status" value="1"/>
</dbReference>
<dbReference type="SMART" id="SM00089">
    <property type="entry name" value="PKD"/>
    <property type="match status" value="2"/>
</dbReference>
<dbReference type="Proteomes" id="UP000324611">
    <property type="component" value="Unassembled WGS sequence"/>
</dbReference>
<dbReference type="InterPro" id="IPR008964">
    <property type="entry name" value="Invasin/intimin_cell_adhesion"/>
</dbReference>
<evidence type="ECO:0000313" key="2">
    <source>
        <dbReference type="EMBL" id="KAA2240707.1"/>
    </source>
</evidence>
<accession>A0A5B2VRA5</accession>
<dbReference type="InterPro" id="IPR014756">
    <property type="entry name" value="Ig_E-set"/>
</dbReference>
<dbReference type="InterPro" id="IPR022409">
    <property type="entry name" value="PKD/Chitinase_dom"/>
</dbReference>
<feature type="domain" description="PKD" evidence="1">
    <location>
        <begin position="347"/>
        <end position="406"/>
    </location>
</feature>
<dbReference type="SUPFAM" id="SSF81296">
    <property type="entry name" value="E set domains"/>
    <property type="match status" value="1"/>
</dbReference>
<dbReference type="EMBL" id="VUOC01000004">
    <property type="protein sequence ID" value="KAA2240707.1"/>
    <property type="molecule type" value="Genomic_DNA"/>
</dbReference>
<reference evidence="2 3" key="1">
    <citation type="submission" date="2019-09" db="EMBL/GenBank/DDBJ databases">
        <title>Chitinophaga ginsengihumi sp. nov., isolated from soil of ginseng rhizosphere.</title>
        <authorList>
            <person name="Lee J."/>
        </authorList>
    </citation>
    <scope>NUCLEOTIDE SEQUENCE [LARGE SCALE GENOMIC DNA]</scope>
    <source>
        <strain evidence="2 3">BN140078</strain>
    </source>
</reference>
<gene>
    <name evidence="2" type="ORF">F0L74_31680</name>
</gene>
<evidence type="ECO:0000259" key="1">
    <source>
        <dbReference type="PROSITE" id="PS50093"/>
    </source>
</evidence>
<dbReference type="Pfam" id="PF19081">
    <property type="entry name" value="Ig_7"/>
    <property type="match status" value="4"/>
</dbReference>
<dbReference type="InterPro" id="IPR013783">
    <property type="entry name" value="Ig-like_fold"/>
</dbReference>
<protein>
    <submittedName>
        <fullName evidence="2">PKD domain-containing protein</fullName>
    </submittedName>
</protein>
<dbReference type="PROSITE" id="PS50093">
    <property type="entry name" value="PKD"/>
    <property type="match status" value="1"/>
</dbReference>
<proteinExistence type="predicted"/>
<dbReference type="Pfam" id="PF18911">
    <property type="entry name" value="PKD_4"/>
    <property type="match status" value="1"/>
</dbReference>
<keyword evidence="3" id="KW-1185">Reference proteome</keyword>
<comment type="caution">
    <text evidence="2">The sequence shown here is derived from an EMBL/GenBank/DDBJ whole genome shotgun (WGS) entry which is preliminary data.</text>
</comment>
<sequence length="1625" mass="166337">MHLFSPGYHLRLSKLYLTTYLNVIVWLLGSLSARAQAPTITSFSPVSICPGQLLTIAGTNFIGATKVQIGGIDAAFTVDNAARIRATVPIQAPSGVITVTTPTGSATSTTPLTVLPVPIPGLTHVDAADGPFSNCNGSMTYELKVRNSSTNVSGTGYTYQINWGDNSTPFTQVDWPTDATGVTSHTYASQGFFPITVTITAPNGCVQNTVYRFYNGLNPLASFSTTSSTTGLCAPASVEFQIGNWFNNTPGTTYEVDFGDGSPHVTLDHPLNPTNTTFLLSHQYLSSSCPTPDFKATLMASNGCYTTTYTLDQIIVRQKPLADFGLPPVNPCVNTPVCIENQTTEGYSGNGCTRTTTFHWDFGDGSTSDEEDPPCHTYATAGTYTITLTASNSGCGGDTKTKQITVSPPSPPPVVSAPSITYCQGATAAPLTATGTGLLWYTTATGGVGTPTAPTPSTAIPGVTTYYVGQTVAGNCEGPRVAITVTVNALPDAPLTSPVQLCQGQTAGPLTATGTGLLWYTTASGGTGSPTAPVPATATVGSTTWYVSQTANNCEGPRAALVVSVSPLAMAPVVTSPVVYCQNQPALPLTAGGINLLWYTVPTGGTGSPLAPTPPTAIPGSTSWYVSQTTGCGEGPRAQITVTVIARGTATIAYTPATLCNTAGAAPVQVTRTGAGGGAYTVSPAGLSINASTGEISPAYASAGVYTITYTIAGTPPCPDIVATATVTVNGTPAATIAYPALCTSDGITPVNLNGSAGGVFSSTAGLTIDAASGAITPAISAPGTYVVTYSIAAAAPCPGFTTTTSVTVTKAPVATIRYQPANLCNIVHTPAQPNLPVPVTLTGNTGGTYSITPAAGLPINTTTGEINPSGATAGSYTVTYTVAGAGGCADYQTTTTVVVNSAPAATISYGGTPFCGSTANPQPVVVTGTTGGSFSAGAGLSINAVTGEVTPSLSTPGVYTVTYTIAASPPCPGFTTSTAVQIDESPVVSFPVTTQAICSGGTAVFRPSSTVGNTTYNWAVAGALPGGVSGVSSGTVSDPSAAISLSFTNTGTANQSLTIRVTPVNPTASPCPGTAYDLTLTIRPVVPPPVTTTVNRCMGEPPAPLQVTSLPGNTIRWFDENGTPLNAAPVISTTSAGQFRFYVSQVTGEGCESPKAEIIAIVHPTLKIVGSSFTHPSACGVPSGTIILQVLDINNGAVPNLPVVVHYNRFQTPLTMAVTTDASGTITLPLTAGTYSGISVETSGSCNSQSIPDVFVLRDPTPPTQPVAGYNPPLCAGTPLQLTALSTSSLPGPIDYVWAGPAFGPAADTVRNTLVTFPSPTVGDGGTYAVYAIQNNCISAPSSFAVTINPAPTKPVISTRTPLCVGDDLVLQAYSSIPDDVTLTYQWRGPNTAFPVNAPNAAINNVKIEDAGVYSITVSSPTTGCSVTADTLIQVGGYPIVQFAQDTLNLPTGHLLPLSPVITNAADPGILPVQSYTWTPMQDLVCNDAACSSPVATVKNDVCYKVTVTNVYGCVGSDDVCINVFCESSQVFIPNAFAPTGNVPENRVLMVRASGINSVKSFRIFNRWGRIVFERSNFAPNSPDFGWDGRVNGKLADTGVYVYTVEVICENGVPYTYKGNVTLF</sequence>
<dbReference type="InterPro" id="IPR035986">
    <property type="entry name" value="PKD_dom_sf"/>
</dbReference>
<organism evidence="2 3">
    <name type="scientific">Chitinophaga agrisoli</name>
    <dbReference type="NCBI Taxonomy" id="2607653"/>
    <lineage>
        <taxon>Bacteria</taxon>
        <taxon>Pseudomonadati</taxon>
        <taxon>Bacteroidota</taxon>
        <taxon>Chitinophagia</taxon>
        <taxon>Chitinophagales</taxon>
        <taxon>Chitinophagaceae</taxon>
        <taxon>Chitinophaga</taxon>
    </lineage>
</organism>
<dbReference type="CDD" id="cd00146">
    <property type="entry name" value="PKD"/>
    <property type="match status" value="1"/>
</dbReference>
<evidence type="ECO:0000313" key="3">
    <source>
        <dbReference type="Proteomes" id="UP000324611"/>
    </source>
</evidence>
<dbReference type="Gene3D" id="2.60.40.10">
    <property type="entry name" value="Immunoglobulins"/>
    <property type="match status" value="5"/>
</dbReference>